<keyword evidence="2" id="KW-1185">Reference proteome</keyword>
<dbReference type="EMBL" id="CP060828">
    <property type="protein sequence ID" value="QNP74993.1"/>
    <property type="molecule type" value="Genomic_DNA"/>
</dbReference>
<name>A0A7H0IQC7_9ACTN</name>
<dbReference type="KEGG" id="sroi:IAG44_39985"/>
<protein>
    <submittedName>
        <fullName evidence="1">Uncharacterized protein</fullName>
    </submittedName>
</protein>
<sequence length="84" mass="9336">MNDEKTIEITASLKMVEELVYTFDARVRVPVSVADDPQALTEYLAAHEELWSDQVQGSEGKTVDLSESPLSKGKWIKVLPRGTS</sequence>
<gene>
    <name evidence="1" type="ORF">IAG44_39985</name>
</gene>
<proteinExistence type="predicted"/>
<reference evidence="1 2" key="1">
    <citation type="submission" date="2020-08" db="EMBL/GenBank/DDBJ databases">
        <title>A novel species.</title>
        <authorList>
            <person name="Gao J."/>
        </authorList>
    </citation>
    <scope>NUCLEOTIDE SEQUENCE [LARGE SCALE GENOMIC DNA]</scope>
    <source>
        <strain evidence="1 2">CRXT-G-22</strain>
    </source>
</reference>
<dbReference type="AlphaFoldDB" id="A0A7H0IQC7"/>
<dbReference type="RefSeq" id="WP_187751916.1">
    <property type="nucleotide sequence ID" value="NZ_CP060828.1"/>
</dbReference>
<accession>A0A7H0IQC7</accession>
<dbReference type="Proteomes" id="UP000516052">
    <property type="component" value="Chromosome"/>
</dbReference>
<evidence type="ECO:0000313" key="2">
    <source>
        <dbReference type="Proteomes" id="UP000516052"/>
    </source>
</evidence>
<organism evidence="1 2">
    <name type="scientific">Streptomyces roseirectus</name>
    <dbReference type="NCBI Taxonomy" id="2768066"/>
    <lineage>
        <taxon>Bacteria</taxon>
        <taxon>Bacillati</taxon>
        <taxon>Actinomycetota</taxon>
        <taxon>Actinomycetes</taxon>
        <taxon>Kitasatosporales</taxon>
        <taxon>Streptomycetaceae</taxon>
        <taxon>Streptomyces</taxon>
    </lineage>
</organism>
<evidence type="ECO:0000313" key="1">
    <source>
        <dbReference type="EMBL" id="QNP74993.1"/>
    </source>
</evidence>